<dbReference type="Proteomes" id="UP000319817">
    <property type="component" value="Chromosome"/>
</dbReference>
<dbReference type="AlphaFoldDB" id="A0A517NNU9"/>
<accession>A0A517NNU9</accession>
<feature type="transmembrane region" description="Helical" evidence="1">
    <location>
        <begin position="386"/>
        <end position="404"/>
    </location>
</feature>
<evidence type="ECO:0000313" key="3">
    <source>
        <dbReference type="Proteomes" id="UP000319817"/>
    </source>
</evidence>
<dbReference type="InterPro" id="IPR029044">
    <property type="entry name" value="Nucleotide-diphossugar_trans"/>
</dbReference>
<keyword evidence="3" id="KW-1185">Reference proteome</keyword>
<dbReference type="Gene3D" id="3.90.550.10">
    <property type="entry name" value="Spore Coat Polysaccharide Biosynthesis Protein SpsA, Chain A"/>
    <property type="match status" value="1"/>
</dbReference>
<sequence>MLTIVQLLLLMLGATLLLPALMLMGECLLGAIPPRRRLAADSPIGSQTGRPSVDVLIPAHNEATVLARTIRSIQTQLLPSDRLLVVADNCTDSTASLARSMGTDVIEREDDAKRAKGYAIATGLDFLQVQSRDVLIMIDADCKVAPGSITILAKQAIAQQAPVQACYEMPLHRTPESNSPENTDSKTSGSETWNAVSAFAVKVKNQVRPLGLSRLGFGCALTGSGMAFPSQLARHPNWASDNIVEDMKTSYDLMIAGHTPTYCPHAIVTADLPRLRQDAMEQRKRWEHGHLQTLVTQVPRLITQSVIQFRPSLMIAAIDLLIPPLSLFVQLWLVALATTAIATVVLAIGWWPLGLIAAAGTGLFIAIFVAWLTHGRTLLSPGNLCTIPLYVLSKFPMYVAAVFHRQQEWKRTVRESESTACT</sequence>
<feature type="transmembrane region" description="Helical" evidence="1">
    <location>
        <begin position="327"/>
        <end position="348"/>
    </location>
</feature>
<keyword evidence="1" id="KW-0812">Transmembrane</keyword>
<protein>
    <submittedName>
        <fullName evidence="2">N-glycosyltransferase</fullName>
    </submittedName>
</protein>
<dbReference type="EMBL" id="CP036526">
    <property type="protein sequence ID" value="QDT08792.1"/>
    <property type="molecule type" value="Genomic_DNA"/>
</dbReference>
<feature type="transmembrane region" description="Helical" evidence="1">
    <location>
        <begin position="355"/>
        <end position="374"/>
    </location>
</feature>
<keyword evidence="1" id="KW-1133">Transmembrane helix</keyword>
<reference evidence="2 3" key="1">
    <citation type="submission" date="2019-02" db="EMBL/GenBank/DDBJ databases">
        <title>Deep-cultivation of Planctomycetes and their phenomic and genomic characterization uncovers novel biology.</title>
        <authorList>
            <person name="Wiegand S."/>
            <person name="Jogler M."/>
            <person name="Boedeker C."/>
            <person name="Pinto D."/>
            <person name="Vollmers J."/>
            <person name="Rivas-Marin E."/>
            <person name="Kohn T."/>
            <person name="Peeters S.H."/>
            <person name="Heuer A."/>
            <person name="Rast P."/>
            <person name="Oberbeckmann S."/>
            <person name="Bunk B."/>
            <person name="Jeske O."/>
            <person name="Meyerdierks A."/>
            <person name="Storesund J.E."/>
            <person name="Kallscheuer N."/>
            <person name="Luecker S."/>
            <person name="Lage O.M."/>
            <person name="Pohl T."/>
            <person name="Merkel B.J."/>
            <person name="Hornburger P."/>
            <person name="Mueller R.-W."/>
            <person name="Bruemmer F."/>
            <person name="Labrenz M."/>
            <person name="Spormann A.M."/>
            <person name="Op den Camp H."/>
            <person name="Overmann J."/>
            <person name="Amann R."/>
            <person name="Jetten M.S.M."/>
            <person name="Mascher T."/>
            <person name="Medema M.H."/>
            <person name="Devos D.P."/>
            <person name="Kaster A.-K."/>
            <person name="Ovreas L."/>
            <person name="Rohde M."/>
            <person name="Galperin M.Y."/>
            <person name="Jogler C."/>
        </authorList>
    </citation>
    <scope>NUCLEOTIDE SEQUENCE [LARGE SCALE GENOMIC DNA]</scope>
    <source>
        <strain evidence="2 3">K23_9</strain>
    </source>
</reference>
<dbReference type="GO" id="GO:0016740">
    <property type="term" value="F:transferase activity"/>
    <property type="evidence" value="ECO:0007669"/>
    <property type="project" value="UniProtKB-KW"/>
</dbReference>
<keyword evidence="2" id="KW-0808">Transferase</keyword>
<keyword evidence="1" id="KW-0472">Membrane</keyword>
<dbReference type="Pfam" id="PF13641">
    <property type="entry name" value="Glyco_tranf_2_3"/>
    <property type="match status" value="1"/>
</dbReference>
<dbReference type="OrthoDB" id="9797391at2"/>
<name>A0A517NNU9_9BACT</name>
<proteinExistence type="predicted"/>
<gene>
    <name evidence="2" type="ORF">K239x_07340</name>
</gene>
<dbReference type="RefSeq" id="WP_145416274.1">
    <property type="nucleotide sequence ID" value="NZ_CP036526.1"/>
</dbReference>
<evidence type="ECO:0000256" key="1">
    <source>
        <dbReference type="SAM" id="Phobius"/>
    </source>
</evidence>
<dbReference type="PANTHER" id="PTHR48090">
    <property type="entry name" value="UNDECAPRENYL-PHOSPHATE 4-DEOXY-4-FORMAMIDO-L-ARABINOSE TRANSFERASE-RELATED"/>
    <property type="match status" value="1"/>
</dbReference>
<dbReference type="PANTHER" id="PTHR48090:SF6">
    <property type="entry name" value="SLR5056 PROTEIN"/>
    <property type="match status" value="1"/>
</dbReference>
<organism evidence="2 3">
    <name type="scientific">Stieleria marina</name>
    <dbReference type="NCBI Taxonomy" id="1930275"/>
    <lineage>
        <taxon>Bacteria</taxon>
        <taxon>Pseudomonadati</taxon>
        <taxon>Planctomycetota</taxon>
        <taxon>Planctomycetia</taxon>
        <taxon>Pirellulales</taxon>
        <taxon>Pirellulaceae</taxon>
        <taxon>Stieleria</taxon>
    </lineage>
</organism>
<dbReference type="InterPro" id="IPR050256">
    <property type="entry name" value="Glycosyltransferase_2"/>
</dbReference>
<evidence type="ECO:0000313" key="2">
    <source>
        <dbReference type="EMBL" id="QDT08792.1"/>
    </source>
</evidence>
<dbReference type="SUPFAM" id="SSF53448">
    <property type="entry name" value="Nucleotide-diphospho-sugar transferases"/>
    <property type="match status" value="1"/>
</dbReference>
<dbReference type="CDD" id="cd06438">
    <property type="entry name" value="EpsO_like"/>
    <property type="match status" value="1"/>
</dbReference>